<dbReference type="PANTHER" id="PTHR38447">
    <property type="entry name" value="TRANSCRIPTION FACTOR YDEB-RELATED"/>
    <property type="match status" value="1"/>
</dbReference>
<dbReference type="Gene3D" id="1.20.58.1290">
    <property type="entry name" value="CarD-like, C-terminal domain"/>
    <property type="match status" value="1"/>
</dbReference>
<dbReference type="GO" id="GO:0009303">
    <property type="term" value="P:rRNA transcription"/>
    <property type="evidence" value="ECO:0007669"/>
    <property type="project" value="TreeGrafter"/>
</dbReference>
<dbReference type="PANTHER" id="PTHR38447:SF1">
    <property type="entry name" value="RNA POLYMERASE-BINDING TRANSCRIPTION FACTOR CARD"/>
    <property type="match status" value="1"/>
</dbReference>
<dbReference type="InterPro" id="IPR042215">
    <property type="entry name" value="CarD-like_C"/>
</dbReference>
<dbReference type="InterPro" id="IPR048792">
    <property type="entry name" value="CarD_C"/>
</dbReference>
<sequence length="181" mass="19236">MKSEAVSHAAPVAAARPDQARLPFVPGQRVVYPAHGVGTVSDITTETVAGECLELIHITFDESRMTLRVPVTKAAKSGLRALASRETLQQAIAVVTGKPKIIRGMWSRKAKDFADKIGTGDPIALAEVARDTRKGGESDQSFSERRVYELALDRLASELAAVHGIDKAAALAKLMPLPAAA</sequence>
<dbReference type="Gene3D" id="2.40.10.170">
    <property type="match status" value="1"/>
</dbReference>
<evidence type="ECO:0000313" key="2">
    <source>
        <dbReference type="EMBL" id="KAA5608489.1"/>
    </source>
</evidence>
<dbReference type="Proteomes" id="UP000325255">
    <property type="component" value="Unassembled WGS sequence"/>
</dbReference>
<evidence type="ECO:0000259" key="1">
    <source>
        <dbReference type="SMART" id="SM01058"/>
    </source>
</evidence>
<dbReference type="InterPro" id="IPR003711">
    <property type="entry name" value="CarD-like/TRCF_RID"/>
</dbReference>
<keyword evidence="3" id="KW-1185">Reference proteome</keyword>
<gene>
    <name evidence="2" type="ORF">F1189_28820</name>
</gene>
<dbReference type="SUPFAM" id="SSF141259">
    <property type="entry name" value="CarD-like"/>
    <property type="match status" value="1"/>
</dbReference>
<dbReference type="InterPro" id="IPR052531">
    <property type="entry name" value="CarD-like_regulator"/>
</dbReference>
<evidence type="ECO:0000313" key="3">
    <source>
        <dbReference type="Proteomes" id="UP000325255"/>
    </source>
</evidence>
<organism evidence="2 3">
    <name type="scientific">Rhodovastum atsumiense</name>
    <dbReference type="NCBI Taxonomy" id="504468"/>
    <lineage>
        <taxon>Bacteria</taxon>
        <taxon>Pseudomonadati</taxon>
        <taxon>Pseudomonadota</taxon>
        <taxon>Alphaproteobacteria</taxon>
        <taxon>Acetobacterales</taxon>
        <taxon>Acetobacteraceae</taxon>
        <taxon>Rhodovastum</taxon>
    </lineage>
</organism>
<name>A0A5M6IKU7_9PROT</name>
<proteinExistence type="predicted"/>
<dbReference type="SMART" id="SM01058">
    <property type="entry name" value="CarD_TRCF"/>
    <property type="match status" value="1"/>
</dbReference>
<comment type="caution">
    <text evidence="2">The sequence shown here is derived from an EMBL/GenBank/DDBJ whole genome shotgun (WGS) entry which is preliminary data.</text>
</comment>
<dbReference type="InterPro" id="IPR036101">
    <property type="entry name" value="CarD-like/TRCF_RID_sf"/>
</dbReference>
<dbReference type="Pfam" id="PF02559">
    <property type="entry name" value="CarD_TRCF_RID"/>
    <property type="match status" value="1"/>
</dbReference>
<dbReference type="AlphaFoldDB" id="A0A5M6IKU7"/>
<reference evidence="2 3" key="1">
    <citation type="submission" date="2019-09" db="EMBL/GenBank/DDBJ databases">
        <title>Genome sequence of Rhodovastum atsumiense, a diverse member of the Acetobacteraceae family of non-sulfur purple photosynthetic bacteria.</title>
        <authorList>
            <person name="Meyer T."/>
            <person name="Kyndt J."/>
        </authorList>
    </citation>
    <scope>NUCLEOTIDE SEQUENCE [LARGE SCALE GENOMIC DNA]</scope>
    <source>
        <strain evidence="2 3">DSM 21279</strain>
    </source>
</reference>
<dbReference type="Pfam" id="PF21095">
    <property type="entry name" value="CarD_C"/>
    <property type="match status" value="1"/>
</dbReference>
<accession>A0A5M6IKU7</accession>
<dbReference type="EMBL" id="VWPK01000080">
    <property type="protein sequence ID" value="KAA5608489.1"/>
    <property type="molecule type" value="Genomic_DNA"/>
</dbReference>
<protein>
    <submittedName>
        <fullName evidence="2">CarD family transcriptional regulator</fullName>
    </submittedName>
</protein>
<dbReference type="OrthoDB" id="9786074at2"/>
<dbReference type="RefSeq" id="WP_150045327.1">
    <property type="nucleotide sequence ID" value="NZ_OW485601.1"/>
</dbReference>
<feature type="domain" description="CarD-like/TRCF RNAP-interacting" evidence="1">
    <location>
        <begin position="23"/>
        <end position="133"/>
    </location>
</feature>